<evidence type="ECO:0000313" key="11">
    <source>
        <dbReference type="Proteomes" id="UP000315295"/>
    </source>
</evidence>
<feature type="compositionally biased region" description="Acidic residues" evidence="8">
    <location>
        <begin position="1255"/>
        <end position="1264"/>
    </location>
</feature>
<dbReference type="EC" id="3.2.2.6" evidence="1"/>
<dbReference type="Pfam" id="PF00931">
    <property type="entry name" value="NB-ARC"/>
    <property type="match status" value="1"/>
</dbReference>
<sequence length="1291" mass="146017">MVLPIFYDINPSEVRKQQGSYAHAFAQLEKRFKGNDKVHKWRAALATTANLSGFDNTTKKGTEADLVKHVVEDIWTKLTRESSCDLKGLVGIEGRIKQIESLLCLDSPDACNTVGIWGMGGIGKTTLAEAVFHRLSYKFEASCFLRNIREREQKDGLVQLRNTIVKEVFKEKDLNIETSTIGSTLVRKRLGSTKVLIVLDDVNDSLQLDQLLGDGVGSGPGSRIIITTRDMALLEGIVVDDKNIYEVRGLERDDALQLFRLNAFKNNTPITDYTRLSSMVVSYAGGVPLALKIMGSSFHGKSREEWEEELNKLKQFPNEKIQDVLKLSYDGLGRNEKEIFLDIACFHKGKHVDEVKRMVDIRGLFATSGIRVLIKKSLISIVSTRKTLEMHDLVQEMGRAIVLEQCIEEPGKRSRLFIAEDVYHVLKNRTGTSMVQAVFFDRSNIEELDLEGANFKQMSKLIFLGVDKSSTYRFKIYGKLNVSLDLPNSLRYIFWHAYPLESLPSKFSAINLVELHMPESQVEKLWDEDKILMNLKVFNMRSSRNLTELPNLSQSRKLERIILVNCTSLVEVPSYFQYLHELTSLELAWCTSLKYLPKMPGNIAYLSLRGSGIKELPPSVWSHQKISFLGIGDCRDLKKLPNNNCKLKVSGYFSLEYCSSLDEFSELPRDISVLDLTCTSIEVLPISSMECLISLTTIKLNDCERLVSLPPSICKLKSLKELDLTGCSKFKNFPEIFEPMEHLEFLSLEGTAVKELHSSIEFLLVLKKIQLTGCKMLTSLPTRICKLKSLERLDLTGCSAFFKFPEIMEPMEHLEFLRLAGTRVKKLPPSIENLIGLQTLDLRLCSNFEVYPSSISSLTNLKTLSFRHCLHLKKVPPFSAGLLSLEKLDLCYSGILKIPSGLILLASLRDLELSGTMINSIPASIKQASELRSLRLNNCKRLQSLPELPVLQILEADGCTSLKTVSSSRTALVQGWDKYELFRGVLKFYNCRALDWTARSNMMADAQLRIMRVATTSSNVGRREGNERDSYPRPLLTIVYQGKEIPSWFSYQNEGSSIKLPRDWFRKGFLGFAFSVVIAYDFYPLMWVEVNFKFKTNNGESHNISCPNFYSPHKDGGWYDYNFSRYHVHVWYNAFELAVEGVKCSADFYKHVSEASVYFIPVGTSDDLEVKDDGELMSPKPTIKRRRKVSKSMKVKIPKYVEVERCGICPLYAEDDEKLRLDVMSQEAQVEEGAGQDDSEANGSSDEPEASGSYEPEESSDESETSSSGESGGRDEYEAYGSDESEEIIEM</sequence>
<dbReference type="SUPFAM" id="SSF52058">
    <property type="entry name" value="L domain-like"/>
    <property type="match status" value="2"/>
</dbReference>
<keyword evidence="5" id="KW-0611">Plant defense</keyword>
<dbReference type="Gene3D" id="1.10.8.430">
    <property type="entry name" value="Helical domain of apoptotic protease-activating factors"/>
    <property type="match status" value="1"/>
</dbReference>
<evidence type="ECO:0000313" key="10">
    <source>
        <dbReference type="EMBL" id="TQE13890.1"/>
    </source>
</evidence>
<dbReference type="InterPro" id="IPR032675">
    <property type="entry name" value="LRR_dom_sf"/>
</dbReference>
<dbReference type="GO" id="GO:0007165">
    <property type="term" value="P:signal transduction"/>
    <property type="evidence" value="ECO:0007669"/>
    <property type="project" value="InterPro"/>
</dbReference>
<dbReference type="Pfam" id="PF23282">
    <property type="entry name" value="WHD_ROQ1"/>
    <property type="match status" value="1"/>
</dbReference>
<dbReference type="Pfam" id="PF23286">
    <property type="entry name" value="LRR_13"/>
    <property type="match status" value="1"/>
</dbReference>
<dbReference type="GO" id="GO:0061809">
    <property type="term" value="F:NAD+ nucleosidase activity, cyclic ADP-ribose generating"/>
    <property type="evidence" value="ECO:0007669"/>
    <property type="project" value="UniProtKB-EC"/>
</dbReference>
<name>A0A540NTJ9_MALBA</name>
<dbReference type="Proteomes" id="UP000315295">
    <property type="component" value="Unassembled WGS sequence"/>
</dbReference>
<dbReference type="InterPro" id="IPR058546">
    <property type="entry name" value="RPS4B/Roq1-like_LRR"/>
</dbReference>
<dbReference type="Gene3D" id="3.40.50.10140">
    <property type="entry name" value="Toll/interleukin-1 receptor homology (TIR) domain"/>
    <property type="match status" value="1"/>
</dbReference>
<keyword evidence="2" id="KW-0433">Leucine-rich repeat</keyword>
<dbReference type="GO" id="GO:0043531">
    <property type="term" value="F:ADP binding"/>
    <property type="evidence" value="ECO:0007669"/>
    <property type="project" value="InterPro"/>
</dbReference>
<dbReference type="Pfam" id="PF20160">
    <property type="entry name" value="C-JID"/>
    <property type="match status" value="1"/>
</dbReference>
<evidence type="ECO:0000256" key="7">
    <source>
        <dbReference type="ARBA" id="ARBA00047304"/>
    </source>
</evidence>
<evidence type="ECO:0000256" key="8">
    <source>
        <dbReference type="SAM" id="MobiDB-lite"/>
    </source>
</evidence>
<accession>A0A540NTJ9</accession>
<keyword evidence="6" id="KW-0520">NAD</keyword>
<dbReference type="InterPro" id="IPR002182">
    <property type="entry name" value="NB-ARC"/>
</dbReference>
<evidence type="ECO:0000256" key="4">
    <source>
        <dbReference type="ARBA" id="ARBA00022801"/>
    </source>
</evidence>
<feature type="compositionally biased region" description="Acidic residues" evidence="8">
    <location>
        <begin position="1281"/>
        <end position="1291"/>
    </location>
</feature>
<comment type="caution">
    <text evidence="10">The sequence shown here is derived from an EMBL/GenBank/DDBJ whole genome shotgun (WGS) entry which is preliminary data.</text>
</comment>
<reference evidence="10 11" key="1">
    <citation type="journal article" date="2019" name="G3 (Bethesda)">
        <title>Sequencing of a Wild Apple (Malus baccata) Genome Unravels the Differences Between Cultivated and Wild Apple Species Regarding Disease Resistance and Cold Tolerance.</title>
        <authorList>
            <person name="Chen X."/>
        </authorList>
    </citation>
    <scope>NUCLEOTIDE SEQUENCE [LARGE SCALE GENOMIC DNA]</scope>
    <source>
        <strain evidence="11">cv. Shandingzi</strain>
        <tissue evidence="10">Leaves</tissue>
    </source>
</reference>
<dbReference type="InterPro" id="IPR011713">
    <property type="entry name" value="Leu-rich_rpt_3"/>
</dbReference>
<evidence type="ECO:0000256" key="3">
    <source>
        <dbReference type="ARBA" id="ARBA00022737"/>
    </source>
</evidence>
<proteinExistence type="predicted"/>
<dbReference type="SUPFAM" id="SSF52540">
    <property type="entry name" value="P-loop containing nucleoside triphosphate hydrolases"/>
    <property type="match status" value="1"/>
</dbReference>
<dbReference type="Pfam" id="PF01582">
    <property type="entry name" value="TIR"/>
    <property type="match status" value="1"/>
</dbReference>
<dbReference type="PANTHER" id="PTHR11017:SF574">
    <property type="entry name" value="ADP-RIBOSYL CYCLASE_CYCLIC ADP-RIBOSE HYDROLASE"/>
    <property type="match status" value="1"/>
</dbReference>
<evidence type="ECO:0000256" key="2">
    <source>
        <dbReference type="ARBA" id="ARBA00022614"/>
    </source>
</evidence>
<dbReference type="InterPro" id="IPR035897">
    <property type="entry name" value="Toll_tir_struct_dom_sf"/>
</dbReference>
<dbReference type="PROSITE" id="PS50104">
    <property type="entry name" value="TIR"/>
    <property type="match status" value="1"/>
</dbReference>
<gene>
    <name evidence="10" type="ORF">C1H46_000521</name>
</gene>
<dbReference type="Pfam" id="PF07725">
    <property type="entry name" value="LRR_3"/>
    <property type="match status" value="1"/>
</dbReference>
<evidence type="ECO:0000259" key="9">
    <source>
        <dbReference type="PROSITE" id="PS50104"/>
    </source>
</evidence>
<feature type="domain" description="TIR" evidence="9">
    <location>
        <begin position="1"/>
        <end position="78"/>
    </location>
</feature>
<dbReference type="EMBL" id="VIEB01000008">
    <property type="protein sequence ID" value="TQE13890.1"/>
    <property type="molecule type" value="Genomic_DNA"/>
</dbReference>
<dbReference type="InterPro" id="IPR027417">
    <property type="entry name" value="P-loop_NTPase"/>
</dbReference>
<evidence type="ECO:0000256" key="5">
    <source>
        <dbReference type="ARBA" id="ARBA00022821"/>
    </source>
</evidence>
<dbReference type="Gene3D" id="3.40.50.300">
    <property type="entry name" value="P-loop containing nucleotide triphosphate hydrolases"/>
    <property type="match status" value="1"/>
</dbReference>
<dbReference type="InterPro" id="IPR045344">
    <property type="entry name" value="C-JID"/>
</dbReference>
<organism evidence="10 11">
    <name type="scientific">Malus baccata</name>
    <name type="common">Siberian crab apple</name>
    <name type="synonym">Pyrus baccata</name>
    <dbReference type="NCBI Taxonomy" id="106549"/>
    <lineage>
        <taxon>Eukaryota</taxon>
        <taxon>Viridiplantae</taxon>
        <taxon>Streptophyta</taxon>
        <taxon>Embryophyta</taxon>
        <taxon>Tracheophyta</taxon>
        <taxon>Spermatophyta</taxon>
        <taxon>Magnoliopsida</taxon>
        <taxon>eudicotyledons</taxon>
        <taxon>Gunneridae</taxon>
        <taxon>Pentapetalae</taxon>
        <taxon>rosids</taxon>
        <taxon>fabids</taxon>
        <taxon>Rosales</taxon>
        <taxon>Rosaceae</taxon>
        <taxon>Amygdaloideae</taxon>
        <taxon>Maleae</taxon>
        <taxon>Malus</taxon>
    </lineage>
</organism>
<dbReference type="InterPro" id="IPR044974">
    <property type="entry name" value="Disease_R_plants"/>
</dbReference>
<evidence type="ECO:0000256" key="6">
    <source>
        <dbReference type="ARBA" id="ARBA00023027"/>
    </source>
</evidence>
<dbReference type="Gene3D" id="3.80.10.10">
    <property type="entry name" value="Ribonuclease Inhibitor"/>
    <property type="match status" value="3"/>
</dbReference>
<dbReference type="PANTHER" id="PTHR11017">
    <property type="entry name" value="LEUCINE-RICH REPEAT-CONTAINING PROTEIN"/>
    <property type="match status" value="1"/>
</dbReference>
<dbReference type="FunFam" id="1.10.8.430:FF:000002">
    <property type="entry name" value="Disease resistance protein (TIR-NBS-LRR class)"/>
    <property type="match status" value="1"/>
</dbReference>
<keyword evidence="11" id="KW-1185">Reference proteome</keyword>
<dbReference type="GO" id="GO:0006952">
    <property type="term" value="P:defense response"/>
    <property type="evidence" value="ECO:0007669"/>
    <property type="project" value="InterPro"/>
</dbReference>
<evidence type="ECO:0000256" key="1">
    <source>
        <dbReference type="ARBA" id="ARBA00011982"/>
    </source>
</evidence>
<keyword evidence="3" id="KW-0677">Repeat</keyword>
<dbReference type="SUPFAM" id="SSF52200">
    <property type="entry name" value="Toll/Interleukin receptor TIR domain"/>
    <property type="match status" value="1"/>
</dbReference>
<dbReference type="InterPro" id="IPR000157">
    <property type="entry name" value="TIR_dom"/>
</dbReference>
<dbReference type="InterPro" id="IPR042197">
    <property type="entry name" value="Apaf_helical"/>
</dbReference>
<feature type="region of interest" description="Disordered" evidence="8">
    <location>
        <begin position="1228"/>
        <end position="1291"/>
    </location>
</feature>
<keyword evidence="4" id="KW-0378">Hydrolase</keyword>
<dbReference type="InterPro" id="IPR058192">
    <property type="entry name" value="WHD_ROQ1-like"/>
</dbReference>
<dbReference type="PRINTS" id="PR00364">
    <property type="entry name" value="DISEASERSIST"/>
</dbReference>
<comment type="catalytic activity">
    <reaction evidence="7">
        <text>NAD(+) + H2O = ADP-D-ribose + nicotinamide + H(+)</text>
        <dbReference type="Rhea" id="RHEA:16301"/>
        <dbReference type="ChEBI" id="CHEBI:15377"/>
        <dbReference type="ChEBI" id="CHEBI:15378"/>
        <dbReference type="ChEBI" id="CHEBI:17154"/>
        <dbReference type="ChEBI" id="CHEBI:57540"/>
        <dbReference type="ChEBI" id="CHEBI:57967"/>
        <dbReference type="EC" id="3.2.2.6"/>
    </reaction>
    <physiologicalReaction direction="left-to-right" evidence="7">
        <dbReference type="Rhea" id="RHEA:16302"/>
    </physiologicalReaction>
</comment>
<protein>
    <recommendedName>
        <fullName evidence="1">ADP-ribosyl cyclase/cyclic ADP-ribose hydrolase</fullName>
        <ecNumber evidence="1">3.2.2.6</ecNumber>
    </recommendedName>
</protein>